<accession>A0AAU7LYC1</accession>
<dbReference type="RefSeq" id="WP_349281244.1">
    <property type="nucleotide sequence ID" value="NZ_CBCSCU010000004.1"/>
</dbReference>
<organism evidence="1">
    <name type="scientific">Polaromonas hydrogenivorans</name>
    <dbReference type="NCBI Taxonomy" id="335476"/>
    <lineage>
        <taxon>Bacteria</taxon>
        <taxon>Pseudomonadati</taxon>
        <taxon>Pseudomonadota</taxon>
        <taxon>Betaproteobacteria</taxon>
        <taxon>Burkholderiales</taxon>
        <taxon>Comamonadaceae</taxon>
        <taxon>Polaromonas</taxon>
    </lineage>
</organism>
<protein>
    <submittedName>
        <fullName evidence="1">Uncharacterized protein</fullName>
    </submittedName>
</protein>
<proteinExistence type="predicted"/>
<reference evidence="1" key="1">
    <citation type="submission" date="2024-05" db="EMBL/GenBank/DDBJ databases">
        <authorList>
            <person name="Bunk B."/>
            <person name="Swiderski J."/>
            <person name="Sproer C."/>
            <person name="Thiel V."/>
        </authorList>
    </citation>
    <scope>NUCLEOTIDE SEQUENCE</scope>
    <source>
        <strain evidence="1">DSM 17735</strain>
    </source>
</reference>
<name>A0AAU7LYC1_9BURK</name>
<sequence>MSDPVTLPIRAYLRMRAGTCMAADTTRGIALVLRDTGGLFPDGITVQWLGKEAAEFYDRHQADLTAGRCLDLELFHFRSVQNQLRASVKTCQLAPLAPSWIKHADKPNSNPSTQGLRLV</sequence>
<dbReference type="EMBL" id="CP157675">
    <property type="protein sequence ID" value="XBP71908.1"/>
    <property type="molecule type" value="Genomic_DNA"/>
</dbReference>
<dbReference type="AlphaFoldDB" id="A0AAU7LYC1"/>
<gene>
    <name evidence="1" type="ORF">ABLV49_08980</name>
</gene>
<evidence type="ECO:0000313" key="1">
    <source>
        <dbReference type="EMBL" id="XBP71908.1"/>
    </source>
</evidence>